<keyword evidence="7" id="KW-0325">Glycoprotein</keyword>
<feature type="transmembrane region" description="Helical" evidence="9">
    <location>
        <begin position="39"/>
        <end position="60"/>
    </location>
</feature>
<keyword evidence="5 9" id="KW-0472">Membrane</keyword>
<evidence type="ECO:0000256" key="2">
    <source>
        <dbReference type="ARBA" id="ARBA00022692"/>
    </source>
</evidence>
<dbReference type="PANTHER" id="PTHR10519:SF74">
    <property type="entry name" value="GAMMA-AMINOBUTYRIC ACID TYPE B RECEPTOR SUBUNIT 2"/>
    <property type="match status" value="1"/>
</dbReference>
<dbReference type="EMBL" id="CAJNOO010000583">
    <property type="protein sequence ID" value="CAF0984555.1"/>
    <property type="molecule type" value="Genomic_DNA"/>
</dbReference>
<feature type="domain" description="G-protein coupled receptors family 3 profile" evidence="10">
    <location>
        <begin position="21"/>
        <end position="75"/>
    </location>
</feature>
<evidence type="ECO:0000256" key="5">
    <source>
        <dbReference type="ARBA" id="ARBA00023136"/>
    </source>
</evidence>
<proteinExistence type="predicted"/>
<reference evidence="11" key="1">
    <citation type="submission" date="2021-02" db="EMBL/GenBank/DDBJ databases">
        <authorList>
            <person name="Nowell W R."/>
        </authorList>
    </citation>
    <scope>NUCLEOTIDE SEQUENCE</scope>
</reference>
<keyword evidence="3 9" id="KW-1133">Transmembrane helix</keyword>
<dbReference type="PROSITE" id="PS50259">
    <property type="entry name" value="G_PROTEIN_RECEP_F3_4"/>
    <property type="match status" value="1"/>
</dbReference>
<keyword evidence="8" id="KW-0807">Transducer</keyword>
<evidence type="ECO:0000256" key="4">
    <source>
        <dbReference type="ARBA" id="ARBA00023040"/>
    </source>
</evidence>
<keyword evidence="4" id="KW-0297">G-protein coupled receptor</keyword>
<organism evidence="11 12">
    <name type="scientific">Rotaria sordida</name>
    <dbReference type="NCBI Taxonomy" id="392033"/>
    <lineage>
        <taxon>Eukaryota</taxon>
        <taxon>Metazoa</taxon>
        <taxon>Spiralia</taxon>
        <taxon>Gnathifera</taxon>
        <taxon>Rotifera</taxon>
        <taxon>Eurotatoria</taxon>
        <taxon>Bdelloidea</taxon>
        <taxon>Philodinida</taxon>
        <taxon>Philodinidae</taxon>
        <taxon>Rotaria</taxon>
    </lineage>
</organism>
<comment type="subcellular location">
    <subcellularLocation>
        <location evidence="1">Membrane</location>
        <topology evidence="1">Multi-pass membrane protein</topology>
    </subcellularLocation>
</comment>
<dbReference type="GO" id="GO:0004965">
    <property type="term" value="F:G protein-coupled GABA receptor activity"/>
    <property type="evidence" value="ECO:0007669"/>
    <property type="project" value="InterPro"/>
</dbReference>
<evidence type="ECO:0000256" key="7">
    <source>
        <dbReference type="ARBA" id="ARBA00023180"/>
    </source>
</evidence>
<dbReference type="InterPro" id="IPR017978">
    <property type="entry name" value="GPCR_3_C"/>
</dbReference>
<evidence type="ECO:0000259" key="10">
    <source>
        <dbReference type="PROSITE" id="PS50259"/>
    </source>
</evidence>
<dbReference type="GO" id="GO:0038039">
    <property type="term" value="C:G protein-coupled receptor heterodimeric complex"/>
    <property type="evidence" value="ECO:0007669"/>
    <property type="project" value="TreeGrafter"/>
</dbReference>
<sequence>MSSPTLNNLILGGCMLAYISMILMGINSSLFPKRSFVEIIMNIICPIRMWILCISFTLAFGSMFSKTWRVHSIFTNINITKKVKKQDI</sequence>
<dbReference type="PANTHER" id="PTHR10519">
    <property type="entry name" value="GABA-B RECEPTOR"/>
    <property type="match status" value="1"/>
</dbReference>
<comment type="caution">
    <text evidence="11">The sequence shown here is derived from an EMBL/GenBank/DDBJ whole genome shotgun (WGS) entry which is preliminary data.</text>
</comment>
<keyword evidence="6" id="KW-0675">Receptor</keyword>
<gene>
    <name evidence="11" type="ORF">RFH988_LOCUS13324</name>
</gene>
<dbReference type="OrthoDB" id="2150267at2759"/>
<accession>A0A814FLV1</accession>
<name>A0A814FLV1_9BILA</name>
<dbReference type="Proteomes" id="UP000663882">
    <property type="component" value="Unassembled WGS sequence"/>
</dbReference>
<evidence type="ECO:0000313" key="12">
    <source>
        <dbReference type="Proteomes" id="UP000663882"/>
    </source>
</evidence>
<evidence type="ECO:0000256" key="6">
    <source>
        <dbReference type="ARBA" id="ARBA00023170"/>
    </source>
</evidence>
<dbReference type="GO" id="GO:0007214">
    <property type="term" value="P:gamma-aminobutyric acid signaling pathway"/>
    <property type="evidence" value="ECO:0007669"/>
    <property type="project" value="TreeGrafter"/>
</dbReference>
<feature type="transmembrane region" description="Helical" evidence="9">
    <location>
        <begin position="6"/>
        <end position="27"/>
    </location>
</feature>
<evidence type="ECO:0000256" key="1">
    <source>
        <dbReference type="ARBA" id="ARBA00004141"/>
    </source>
</evidence>
<dbReference type="InterPro" id="IPR002455">
    <property type="entry name" value="GPCR3_GABA-B"/>
</dbReference>
<keyword evidence="2 9" id="KW-0812">Transmembrane</keyword>
<dbReference type="Pfam" id="PF00003">
    <property type="entry name" value="7tm_3"/>
    <property type="match status" value="1"/>
</dbReference>
<evidence type="ECO:0000313" key="11">
    <source>
        <dbReference type="EMBL" id="CAF0984555.1"/>
    </source>
</evidence>
<evidence type="ECO:0000256" key="3">
    <source>
        <dbReference type="ARBA" id="ARBA00022989"/>
    </source>
</evidence>
<protein>
    <recommendedName>
        <fullName evidence="10">G-protein coupled receptors family 3 profile domain-containing protein</fullName>
    </recommendedName>
</protein>
<evidence type="ECO:0000256" key="9">
    <source>
        <dbReference type="SAM" id="Phobius"/>
    </source>
</evidence>
<evidence type="ECO:0000256" key="8">
    <source>
        <dbReference type="ARBA" id="ARBA00023224"/>
    </source>
</evidence>
<dbReference type="AlphaFoldDB" id="A0A814FLV1"/>